<evidence type="ECO:0000313" key="1">
    <source>
        <dbReference type="EMBL" id="AGS44043.1"/>
    </source>
</evidence>
<proteinExistence type="predicted"/>
<gene>
    <name evidence="1" type="primary">orf123</name>
</gene>
<accession>S5U3Q1</accession>
<organism evidence="1">
    <name type="scientific">Candida saraburiensis</name>
    <dbReference type="NCBI Taxonomy" id="694444"/>
    <lineage>
        <taxon>Eukaryota</taxon>
        <taxon>Fungi</taxon>
        <taxon>Dikarya</taxon>
        <taxon>Ascomycota</taxon>
        <taxon>Saccharomycotina</taxon>
        <taxon>Pichiomycetes</taxon>
        <taxon>Debaryomycetaceae</taxon>
        <taxon>Candida/Lodderomyces clade</taxon>
        <taxon>Candida</taxon>
    </lineage>
</organism>
<keyword evidence="1" id="KW-0496">Mitochondrion</keyword>
<protein>
    <submittedName>
        <fullName evidence="1">Uncharacterized protein</fullName>
    </submittedName>
</protein>
<reference evidence="1" key="1">
    <citation type="submission" date="2013-04" db="EMBL/GenBank/DDBJ databases">
        <authorList>
            <person name="Pfeiffer I."/>
            <person name="Valach M."/>
            <person name="Hegedusova E."/>
            <person name="Brejova B."/>
            <person name="Nosek J."/>
        </authorList>
    </citation>
    <scope>NUCLEOTIDE SEQUENCE</scope>
    <source>
        <strain evidence="1">KU-Xs13</strain>
    </source>
</reference>
<dbReference type="EMBL" id="KC993174">
    <property type="protein sequence ID" value="AGS44043.1"/>
    <property type="molecule type" value="Genomic_DNA"/>
</dbReference>
<dbReference type="GeneID" id="16694383"/>
<name>S5U3Q1_9ASCO</name>
<sequence length="123" mass="14321">MRNLLKTNAKIIHICDPNDPNIILFTFYGIKYFSKKFSCSINSVNKSINLGYIYIPTIYFEKGLLTPKELEDDQPLNTKVEIDTTENKLANKATCKETLLHTKVLIKIVERENKKRKNKKKKD</sequence>
<dbReference type="RefSeq" id="YP_008474837.1">
    <property type="nucleotide sequence ID" value="NC_022152.1"/>
</dbReference>
<geneLocation type="mitochondrion" evidence="1"/>
<dbReference type="AlphaFoldDB" id="S5U3Q1"/>